<evidence type="ECO:0000313" key="3">
    <source>
        <dbReference type="EMBL" id="GMH64482.1"/>
    </source>
</evidence>
<dbReference type="InterPro" id="IPR050154">
    <property type="entry name" value="UbiB_kinase"/>
</dbReference>
<name>A0A9W7A253_9STRA</name>
<gene>
    <name evidence="3" type="ORF">TrRE_jg823</name>
</gene>
<dbReference type="PANTHER" id="PTHR10566">
    <property type="entry name" value="CHAPERONE-ACTIVITY OF BC1 COMPLEX CABC1 -RELATED"/>
    <property type="match status" value="1"/>
</dbReference>
<evidence type="ECO:0000259" key="2">
    <source>
        <dbReference type="PROSITE" id="PS50011"/>
    </source>
</evidence>
<dbReference type="CDD" id="cd05121">
    <property type="entry name" value="ABC1_ADCK3-like"/>
    <property type="match status" value="1"/>
</dbReference>
<evidence type="ECO:0000313" key="4">
    <source>
        <dbReference type="Proteomes" id="UP001165082"/>
    </source>
</evidence>
<dbReference type="OrthoDB" id="427480at2759"/>
<feature type="domain" description="Protein kinase" evidence="2">
    <location>
        <begin position="132"/>
        <end position="424"/>
    </location>
</feature>
<dbReference type="AlphaFoldDB" id="A0A9W7A253"/>
<dbReference type="Pfam" id="PF03109">
    <property type="entry name" value="ABC1"/>
    <property type="match status" value="1"/>
</dbReference>
<dbReference type="PROSITE" id="PS50011">
    <property type="entry name" value="PROTEIN_KINASE_DOM"/>
    <property type="match status" value="1"/>
</dbReference>
<dbReference type="SUPFAM" id="SSF56112">
    <property type="entry name" value="Protein kinase-like (PK-like)"/>
    <property type="match status" value="1"/>
</dbReference>
<organism evidence="3 4">
    <name type="scientific">Triparma retinervis</name>
    <dbReference type="NCBI Taxonomy" id="2557542"/>
    <lineage>
        <taxon>Eukaryota</taxon>
        <taxon>Sar</taxon>
        <taxon>Stramenopiles</taxon>
        <taxon>Ochrophyta</taxon>
        <taxon>Bolidophyceae</taxon>
        <taxon>Parmales</taxon>
        <taxon>Triparmaceae</taxon>
        <taxon>Triparma</taxon>
    </lineage>
</organism>
<dbReference type="EMBL" id="BRXZ01003910">
    <property type="protein sequence ID" value="GMH64482.1"/>
    <property type="molecule type" value="Genomic_DNA"/>
</dbReference>
<comment type="similarity">
    <text evidence="1">Belongs to the protein kinase superfamily. ADCK protein kinase family.</text>
</comment>
<feature type="non-terminal residue" evidence="3">
    <location>
        <position position="424"/>
    </location>
</feature>
<proteinExistence type="inferred from homology"/>
<dbReference type="InterPro" id="IPR000719">
    <property type="entry name" value="Prot_kinase_dom"/>
</dbReference>
<keyword evidence="4" id="KW-1185">Reference proteome</keyword>
<dbReference type="GO" id="GO:0005524">
    <property type="term" value="F:ATP binding"/>
    <property type="evidence" value="ECO:0007669"/>
    <property type="project" value="InterPro"/>
</dbReference>
<dbReference type="InterPro" id="IPR011009">
    <property type="entry name" value="Kinase-like_dom_sf"/>
</dbReference>
<reference evidence="3" key="1">
    <citation type="submission" date="2022-07" db="EMBL/GenBank/DDBJ databases">
        <title>Genome analysis of Parmales, a sister group of diatoms, reveals the evolutionary specialization of diatoms from phago-mixotrophs to photoautotrophs.</title>
        <authorList>
            <person name="Ban H."/>
            <person name="Sato S."/>
            <person name="Yoshikawa S."/>
            <person name="Kazumasa Y."/>
            <person name="Nakamura Y."/>
            <person name="Ichinomiya M."/>
            <person name="Saitoh K."/>
            <person name="Sato N."/>
            <person name="Blanc-Mathieu R."/>
            <person name="Endo H."/>
            <person name="Kuwata A."/>
            <person name="Ogata H."/>
        </authorList>
    </citation>
    <scope>NUCLEOTIDE SEQUENCE</scope>
</reference>
<dbReference type="GO" id="GO:0004672">
    <property type="term" value="F:protein kinase activity"/>
    <property type="evidence" value="ECO:0007669"/>
    <property type="project" value="InterPro"/>
</dbReference>
<accession>A0A9W7A253</accession>
<sequence>MASAAAIATAAVNSAVSMKDLTPSELDKSYISYSDKEATFDEDGLPTVYDKDLIAVYWKREKNALNARWAEFVKLSVPFLTRLTTLFITEGASNMGKHLAILQDSVVPFETSVAISQIESELGGPLNTFFTSISSSPVASASLAQVYKATTLSGLSVAVKVQRPSVLSQVSKDLYVLRRAAEVYQGLIDRFAPQQRTDYVALLNEFAVGFYTELDFLNEGRNQERMRTLLLERGVRGITVPRFYEDLSTRRILVSDWVDGVKLSTCPTEEVKALTPIAQEAFLVQLLEVGLFHADPHPGNILKLNTPGPNGEKLALIDFGLVAEIKPKDRDLFVQAIIHLANRDYAQLVDDFINLKILPEDCDRVKVIPLMDKALSPYIKGGGAKTYEQELRKTYGMDDSMVGGFQAMTQDALTVLNDVPFSIP</sequence>
<dbReference type="PANTHER" id="PTHR10566:SF121">
    <property type="entry name" value="PROTEIN KINASE DOMAIN-CONTAINING PROTEIN"/>
    <property type="match status" value="1"/>
</dbReference>
<protein>
    <recommendedName>
        <fullName evidence="2">Protein kinase domain-containing protein</fullName>
    </recommendedName>
</protein>
<dbReference type="Proteomes" id="UP001165082">
    <property type="component" value="Unassembled WGS sequence"/>
</dbReference>
<evidence type="ECO:0000256" key="1">
    <source>
        <dbReference type="ARBA" id="ARBA00009670"/>
    </source>
</evidence>
<dbReference type="InterPro" id="IPR004147">
    <property type="entry name" value="ABC1_dom"/>
</dbReference>
<comment type="caution">
    <text evidence="3">The sequence shown here is derived from an EMBL/GenBank/DDBJ whole genome shotgun (WGS) entry which is preliminary data.</text>
</comment>